<sequence length="232" mass="24543">MHNLTGALLFRVACVGLVSMLFMFALSTRADAEQFAFKPERGGLHLGFAGATVGGSDIAASDRERVPIGGLSAGGFFSVNVLHAANVFVGVQTELAYVPRGADIELEGMYRGGSQTTYLDFPILLRVSSERLGVARVHGVVGPVLSLLLSSKQISGDGSESDVRASTRSWDLGFTGGVEVSFPLNSRVEVGVEARYVHGFLTIASTQDAEILNRSVLVNLGVSILLGERAEQ</sequence>
<evidence type="ECO:0000313" key="2">
    <source>
        <dbReference type="EMBL" id="ACY13761.1"/>
    </source>
</evidence>
<organism evidence="2 3">
    <name type="scientific">Haliangium ochraceum (strain DSM 14365 / JCM 11303 / SMP-2)</name>
    <dbReference type="NCBI Taxonomy" id="502025"/>
    <lineage>
        <taxon>Bacteria</taxon>
        <taxon>Pseudomonadati</taxon>
        <taxon>Myxococcota</taxon>
        <taxon>Polyangia</taxon>
        <taxon>Haliangiales</taxon>
        <taxon>Kofleriaceae</taxon>
        <taxon>Haliangium</taxon>
    </lineage>
</organism>
<dbReference type="HOGENOM" id="CLU_1193480_0_0_7"/>
<dbReference type="eggNOG" id="COG3637">
    <property type="taxonomic scope" value="Bacteria"/>
</dbReference>
<dbReference type="AlphaFoldDB" id="D0LS64"/>
<dbReference type="EMBL" id="CP001804">
    <property type="protein sequence ID" value="ACY13761.1"/>
    <property type="molecule type" value="Genomic_DNA"/>
</dbReference>
<dbReference type="STRING" id="502025.Hoch_1194"/>
<dbReference type="Pfam" id="PF13568">
    <property type="entry name" value="OMP_b-brl_2"/>
    <property type="match status" value="1"/>
</dbReference>
<dbReference type="KEGG" id="hoh:Hoch_1194"/>
<reference evidence="2 3" key="1">
    <citation type="journal article" date="2010" name="Stand. Genomic Sci.">
        <title>Complete genome sequence of Haliangium ochraceum type strain (SMP-2).</title>
        <authorList>
            <consortium name="US DOE Joint Genome Institute (JGI-PGF)"/>
            <person name="Ivanova N."/>
            <person name="Daum C."/>
            <person name="Lang E."/>
            <person name="Abt B."/>
            <person name="Kopitz M."/>
            <person name="Saunders E."/>
            <person name="Lapidus A."/>
            <person name="Lucas S."/>
            <person name="Glavina Del Rio T."/>
            <person name="Nolan M."/>
            <person name="Tice H."/>
            <person name="Copeland A."/>
            <person name="Cheng J.F."/>
            <person name="Chen F."/>
            <person name="Bruce D."/>
            <person name="Goodwin L."/>
            <person name="Pitluck S."/>
            <person name="Mavromatis K."/>
            <person name="Pati A."/>
            <person name="Mikhailova N."/>
            <person name="Chen A."/>
            <person name="Palaniappan K."/>
            <person name="Land M."/>
            <person name="Hauser L."/>
            <person name="Chang Y.J."/>
            <person name="Jeffries C.D."/>
            <person name="Detter J.C."/>
            <person name="Brettin T."/>
            <person name="Rohde M."/>
            <person name="Goker M."/>
            <person name="Bristow J."/>
            <person name="Markowitz V."/>
            <person name="Eisen J.A."/>
            <person name="Hugenholtz P."/>
            <person name="Kyrpides N.C."/>
            <person name="Klenk H.P."/>
        </authorList>
    </citation>
    <scope>NUCLEOTIDE SEQUENCE [LARGE SCALE GENOMIC DNA]</scope>
    <source>
        <strain evidence="3">DSM 14365 / CIP 107738 / JCM 11303 / AJ 13395 / SMP-2</strain>
    </source>
</reference>
<evidence type="ECO:0000313" key="3">
    <source>
        <dbReference type="Proteomes" id="UP000001880"/>
    </source>
</evidence>
<dbReference type="OrthoDB" id="947434at2"/>
<feature type="domain" description="Outer membrane protein beta-barrel" evidence="1">
    <location>
        <begin position="43"/>
        <end position="200"/>
    </location>
</feature>
<proteinExistence type="predicted"/>
<keyword evidence="3" id="KW-1185">Reference proteome</keyword>
<dbReference type="InterPro" id="IPR025665">
    <property type="entry name" value="Beta-barrel_OMP_2"/>
</dbReference>
<evidence type="ECO:0000259" key="1">
    <source>
        <dbReference type="Pfam" id="PF13568"/>
    </source>
</evidence>
<protein>
    <recommendedName>
        <fullName evidence="1">Outer membrane protein beta-barrel domain-containing protein</fullName>
    </recommendedName>
</protein>
<accession>D0LS64</accession>
<gene>
    <name evidence="2" type="ordered locus">Hoch_1194</name>
</gene>
<dbReference type="Proteomes" id="UP000001880">
    <property type="component" value="Chromosome"/>
</dbReference>
<name>D0LS64_HALO1</name>